<feature type="signal peptide" evidence="1">
    <location>
        <begin position="1"/>
        <end position="19"/>
    </location>
</feature>
<evidence type="ECO:0000313" key="3">
    <source>
        <dbReference type="Proteomes" id="UP000008909"/>
    </source>
</evidence>
<dbReference type="PROSITE" id="PS51257">
    <property type="entry name" value="PROKAR_LIPOPROTEIN"/>
    <property type="match status" value="1"/>
</dbReference>
<sequence>MSKSAAVTLVVCLSTFAVSCPSNYRQVSESVCVIHAGASRTFCEACQKCSDYGKARGDLVFLHGRNVELIKTMLPKGIALWNGMNGLLDLPDGRTAEGWRDLDPRTPEFVSGPDQFQWARNEPDAGEPHLVYNSSTGRMWDNNGGPLPFSREIYCEYGGLLPKGDFKLKYQSSFPKKFANIMHTDKRFVGCPSEVQARTKIDCALRCSLDMTCRSSYFNGENRKCVHMLHADSLIPVSIAVAADGWTRFAKTEYPSPLLV</sequence>
<dbReference type="Proteomes" id="UP000008909">
    <property type="component" value="Unassembled WGS sequence"/>
</dbReference>
<gene>
    <name evidence="2" type="ORF">CLF_106370</name>
</gene>
<reference key="2">
    <citation type="submission" date="2011-10" db="EMBL/GenBank/DDBJ databases">
        <title>The genome and transcriptome sequence of Clonorchis sinensis provide insights into the carcinogenic liver fluke.</title>
        <authorList>
            <person name="Wang X."/>
            <person name="Huang Y."/>
            <person name="Chen W."/>
            <person name="Liu H."/>
            <person name="Guo L."/>
            <person name="Chen Y."/>
            <person name="Luo F."/>
            <person name="Zhou W."/>
            <person name="Sun J."/>
            <person name="Mao Q."/>
            <person name="Liang P."/>
            <person name="Zhou C."/>
            <person name="Tian Y."/>
            <person name="Men J."/>
            <person name="Lv X."/>
            <person name="Huang L."/>
            <person name="Zhou J."/>
            <person name="Hu Y."/>
            <person name="Li R."/>
            <person name="Zhang F."/>
            <person name="Lei H."/>
            <person name="Li X."/>
            <person name="Hu X."/>
            <person name="Liang C."/>
            <person name="Xu J."/>
            <person name="Wu Z."/>
            <person name="Yu X."/>
        </authorList>
    </citation>
    <scope>NUCLEOTIDE SEQUENCE</scope>
    <source>
        <strain>Henan</strain>
    </source>
</reference>
<dbReference type="SUPFAM" id="SSF56436">
    <property type="entry name" value="C-type lectin-like"/>
    <property type="match status" value="1"/>
</dbReference>
<keyword evidence="3" id="KW-1185">Reference proteome</keyword>
<keyword evidence="1" id="KW-0732">Signal</keyword>
<evidence type="ECO:0000256" key="1">
    <source>
        <dbReference type="SAM" id="SignalP"/>
    </source>
</evidence>
<organism evidence="2 3">
    <name type="scientific">Clonorchis sinensis</name>
    <name type="common">Chinese liver fluke</name>
    <dbReference type="NCBI Taxonomy" id="79923"/>
    <lineage>
        <taxon>Eukaryota</taxon>
        <taxon>Metazoa</taxon>
        <taxon>Spiralia</taxon>
        <taxon>Lophotrochozoa</taxon>
        <taxon>Platyhelminthes</taxon>
        <taxon>Trematoda</taxon>
        <taxon>Digenea</taxon>
        <taxon>Opisthorchiida</taxon>
        <taxon>Opisthorchiata</taxon>
        <taxon>Opisthorchiidae</taxon>
        <taxon>Clonorchis</taxon>
    </lineage>
</organism>
<proteinExistence type="predicted"/>
<accession>H2KRH3</accession>
<evidence type="ECO:0008006" key="4">
    <source>
        <dbReference type="Google" id="ProtNLM"/>
    </source>
</evidence>
<evidence type="ECO:0000313" key="2">
    <source>
        <dbReference type="EMBL" id="GAA39847.2"/>
    </source>
</evidence>
<dbReference type="SUPFAM" id="SSF57414">
    <property type="entry name" value="Hairpin loop containing domain-like"/>
    <property type="match status" value="1"/>
</dbReference>
<dbReference type="InterPro" id="IPR016187">
    <property type="entry name" value="CTDL_fold"/>
</dbReference>
<feature type="chain" id="PRO_5003564156" description="Apple domain-containing protein" evidence="1">
    <location>
        <begin position="20"/>
        <end position="260"/>
    </location>
</feature>
<reference evidence="2" key="1">
    <citation type="journal article" date="2011" name="Genome Biol.">
        <title>The draft genome of the carcinogenic human liver fluke Clonorchis sinensis.</title>
        <authorList>
            <person name="Wang X."/>
            <person name="Chen W."/>
            <person name="Huang Y."/>
            <person name="Sun J."/>
            <person name="Men J."/>
            <person name="Liu H."/>
            <person name="Luo F."/>
            <person name="Guo L."/>
            <person name="Lv X."/>
            <person name="Deng C."/>
            <person name="Zhou C."/>
            <person name="Fan Y."/>
            <person name="Li X."/>
            <person name="Huang L."/>
            <person name="Hu Y."/>
            <person name="Liang C."/>
            <person name="Hu X."/>
            <person name="Xu J."/>
            <person name="Yu X."/>
        </authorList>
    </citation>
    <scope>NUCLEOTIDE SEQUENCE [LARGE SCALE GENOMIC DNA]</scope>
    <source>
        <strain evidence="2">Henan</strain>
    </source>
</reference>
<dbReference type="EMBL" id="DF143167">
    <property type="protein sequence ID" value="GAA39847.2"/>
    <property type="molecule type" value="Genomic_DNA"/>
</dbReference>
<protein>
    <recommendedName>
        <fullName evidence="4">Apple domain-containing protein</fullName>
    </recommendedName>
</protein>
<dbReference type="AlphaFoldDB" id="H2KRH3"/>
<name>H2KRH3_CLOSI</name>